<dbReference type="Pfam" id="PF06677">
    <property type="entry name" value="Auto_anti-p27"/>
    <property type="match status" value="2"/>
</dbReference>
<evidence type="ECO:0000313" key="3">
    <source>
        <dbReference type="Proteomes" id="UP000283269"/>
    </source>
</evidence>
<name>A0A409WFJ1_PSICY</name>
<feature type="region of interest" description="Disordered" evidence="1">
    <location>
        <begin position="54"/>
        <end position="120"/>
    </location>
</feature>
<feature type="region of interest" description="Disordered" evidence="1">
    <location>
        <begin position="184"/>
        <end position="256"/>
    </location>
</feature>
<feature type="compositionally biased region" description="Polar residues" evidence="1">
    <location>
        <begin position="197"/>
        <end position="224"/>
    </location>
</feature>
<gene>
    <name evidence="2" type="ORF">CVT25_010871</name>
</gene>
<dbReference type="InParanoid" id="A0A409WFJ1"/>
<evidence type="ECO:0000313" key="2">
    <source>
        <dbReference type="EMBL" id="PPQ77289.1"/>
    </source>
</evidence>
<protein>
    <submittedName>
        <fullName evidence="2">Uncharacterized protein</fullName>
    </submittedName>
</protein>
<feature type="compositionally biased region" description="Polar residues" evidence="1">
    <location>
        <begin position="75"/>
        <end position="87"/>
    </location>
</feature>
<dbReference type="OrthoDB" id="28939at2759"/>
<accession>A0A409WFJ1</accession>
<proteinExistence type="predicted"/>
<dbReference type="STRING" id="93625.A0A409WFJ1"/>
<dbReference type="InterPro" id="IPR051888">
    <property type="entry name" value="UPF0148_domain"/>
</dbReference>
<organism evidence="2 3">
    <name type="scientific">Psilocybe cyanescens</name>
    <dbReference type="NCBI Taxonomy" id="93625"/>
    <lineage>
        <taxon>Eukaryota</taxon>
        <taxon>Fungi</taxon>
        <taxon>Dikarya</taxon>
        <taxon>Basidiomycota</taxon>
        <taxon>Agaricomycotina</taxon>
        <taxon>Agaricomycetes</taxon>
        <taxon>Agaricomycetidae</taxon>
        <taxon>Agaricales</taxon>
        <taxon>Agaricineae</taxon>
        <taxon>Strophariaceae</taxon>
        <taxon>Psilocybe</taxon>
    </lineage>
</organism>
<keyword evidence="3" id="KW-1185">Reference proteome</keyword>
<reference evidence="2 3" key="1">
    <citation type="journal article" date="2018" name="Evol. Lett.">
        <title>Horizontal gene cluster transfer increased hallucinogenic mushroom diversity.</title>
        <authorList>
            <person name="Reynolds H.T."/>
            <person name="Vijayakumar V."/>
            <person name="Gluck-Thaler E."/>
            <person name="Korotkin H.B."/>
            <person name="Matheny P.B."/>
            <person name="Slot J.C."/>
        </authorList>
    </citation>
    <scope>NUCLEOTIDE SEQUENCE [LARGE SCALE GENOMIC DNA]</scope>
    <source>
        <strain evidence="2 3">2631</strain>
    </source>
</reference>
<dbReference type="Proteomes" id="UP000283269">
    <property type="component" value="Unassembled WGS sequence"/>
</dbReference>
<comment type="caution">
    <text evidence="2">The sequence shown here is derived from an EMBL/GenBank/DDBJ whole genome shotgun (WGS) entry which is preliminary data.</text>
</comment>
<dbReference type="PANTHER" id="PTHR16537">
    <property type="entry name" value="SJOEGREN SYNDROME/SCLERODERMA AUTOANTIGEN 1"/>
    <property type="match status" value="1"/>
</dbReference>
<dbReference type="EMBL" id="NHYD01003440">
    <property type="protein sequence ID" value="PPQ77289.1"/>
    <property type="molecule type" value="Genomic_DNA"/>
</dbReference>
<dbReference type="AlphaFoldDB" id="A0A409WFJ1"/>
<sequence length="325" mass="34775">MASIADISQVLGDYMLKGWVLTDQSCPTPGCAVPLVRSPSGRTPITTICAKCGSGNSSSSQSQNAALASPSNASTETQQSRSSTPPTEFSEAPGSPVFVPIQESEETRRRRAQSDQASSEIGKRLLKGWAMLGDECPNSTCYGVPLVRPPKSGGERDPRKECVVCGNVYVSKIDWAGRETLVPQETKASVPTDDSVRSQAGSSQARVPSSPTSSQEKHSFSSPFGHQLEEKDPAQTQTQLPLPQVPHSSSGFELNPKETAVRTEIIYDETSQSLRASLHTLSNRLTSLTSYPTLEPGAIGSTADAIAKVAQALVQMKELERVQNR</sequence>
<feature type="compositionally biased region" description="Low complexity" evidence="1">
    <location>
        <begin position="54"/>
        <end position="74"/>
    </location>
</feature>
<dbReference type="PANTHER" id="PTHR16537:SF1">
    <property type="entry name" value="PROTEIN ZNRD2"/>
    <property type="match status" value="1"/>
</dbReference>
<dbReference type="InterPro" id="IPR009563">
    <property type="entry name" value="SSSCA1"/>
</dbReference>
<evidence type="ECO:0000256" key="1">
    <source>
        <dbReference type="SAM" id="MobiDB-lite"/>
    </source>
</evidence>